<dbReference type="EMBL" id="JBHUEQ010000010">
    <property type="protein sequence ID" value="MFD1745105.1"/>
    <property type="molecule type" value="Genomic_DNA"/>
</dbReference>
<feature type="transmembrane region" description="Helical" evidence="1">
    <location>
        <begin position="47"/>
        <end position="68"/>
    </location>
</feature>
<keyword evidence="3" id="KW-1185">Reference proteome</keyword>
<gene>
    <name evidence="2" type="ORF">ACFSE1_06495</name>
</gene>
<keyword evidence="1" id="KW-1133">Transmembrane helix</keyword>
<evidence type="ECO:0000313" key="3">
    <source>
        <dbReference type="Proteomes" id="UP001597322"/>
    </source>
</evidence>
<reference evidence="3" key="1">
    <citation type="journal article" date="2019" name="Int. J. Syst. Evol. Microbiol.">
        <title>The Global Catalogue of Microorganisms (GCM) 10K type strain sequencing project: providing services to taxonomists for standard genome sequencing and annotation.</title>
        <authorList>
            <consortium name="The Broad Institute Genomics Platform"/>
            <consortium name="The Broad Institute Genome Sequencing Center for Infectious Disease"/>
            <person name="Wu L."/>
            <person name="Ma J."/>
        </authorList>
    </citation>
    <scope>NUCLEOTIDE SEQUENCE [LARGE SCALE GENOMIC DNA]</scope>
    <source>
        <strain evidence="3">CG52</strain>
    </source>
</reference>
<dbReference type="RefSeq" id="WP_377398150.1">
    <property type="nucleotide sequence ID" value="NZ_JBHUEQ010000010.1"/>
</dbReference>
<organism evidence="2 3">
    <name type="scientific">Rhizobium helianthi</name>
    <dbReference type="NCBI Taxonomy" id="1132695"/>
    <lineage>
        <taxon>Bacteria</taxon>
        <taxon>Pseudomonadati</taxon>
        <taxon>Pseudomonadota</taxon>
        <taxon>Alphaproteobacteria</taxon>
        <taxon>Hyphomicrobiales</taxon>
        <taxon>Rhizobiaceae</taxon>
        <taxon>Rhizobium/Agrobacterium group</taxon>
        <taxon>Rhizobium</taxon>
    </lineage>
</organism>
<name>A0ABW4M1F9_9HYPH</name>
<proteinExistence type="predicted"/>
<evidence type="ECO:0000313" key="2">
    <source>
        <dbReference type="EMBL" id="MFD1745105.1"/>
    </source>
</evidence>
<protein>
    <submittedName>
        <fullName evidence="2">Uncharacterized protein</fullName>
    </submittedName>
</protein>
<keyword evidence="1" id="KW-0812">Transmembrane</keyword>
<dbReference type="Proteomes" id="UP001597322">
    <property type="component" value="Unassembled WGS sequence"/>
</dbReference>
<sequence length="69" mass="7583">MSKIIEFQPRSNPISGQLAEIRPLPEDRLVAGQADLETDQDDIERHWGVAVALASWPICLGAGAVWMVL</sequence>
<keyword evidence="1" id="KW-0472">Membrane</keyword>
<accession>A0ABW4M1F9</accession>
<evidence type="ECO:0000256" key="1">
    <source>
        <dbReference type="SAM" id="Phobius"/>
    </source>
</evidence>
<comment type="caution">
    <text evidence="2">The sequence shown here is derived from an EMBL/GenBank/DDBJ whole genome shotgun (WGS) entry which is preliminary data.</text>
</comment>